<dbReference type="Pfam" id="PF01048">
    <property type="entry name" value="PNP_UDP_1"/>
    <property type="match status" value="1"/>
</dbReference>
<organism evidence="7 8">
    <name type="scientific">Mesoplasma lactucae ATCC 49193</name>
    <dbReference type="NCBI Taxonomy" id="81460"/>
    <lineage>
        <taxon>Bacteria</taxon>
        <taxon>Bacillati</taxon>
        <taxon>Mycoplasmatota</taxon>
        <taxon>Mollicutes</taxon>
        <taxon>Entomoplasmatales</taxon>
        <taxon>Entomoplasmataceae</taxon>
        <taxon>Mesoplasma</taxon>
    </lineage>
</organism>
<evidence type="ECO:0000256" key="5">
    <source>
        <dbReference type="ARBA" id="ARBA00022679"/>
    </source>
</evidence>
<dbReference type="OrthoDB" id="9782889at2"/>
<dbReference type="PROSITE" id="PS01232">
    <property type="entry name" value="PNP_UDP_1"/>
    <property type="match status" value="1"/>
</dbReference>
<evidence type="ECO:0000313" key="7">
    <source>
        <dbReference type="EMBL" id="ATG97224.1"/>
    </source>
</evidence>
<dbReference type="InterPro" id="IPR018016">
    <property type="entry name" value="Nucleoside_phosphorylase_CS"/>
</dbReference>
<comment type="catalytic activity">
    <reaction evidence="6">
        <text>uridine + phosphate = alpha-D-ribose 1-phosphate + uracil</text>
        <dbReference type="Rhea" id="RHEA:24388"/>
        <dbReference type="ChEBI" id="CHEBI:16704"/>
        <dbReference type="ChEBI" id="CHEBI:17568"/>
        <dbReference type="ChEBI" id="CHEBI:43474"/>
        <dbReference type="ChEBI" id="CHEBI:57720"/>
        <dbReference type="EC" id="2.4.2.3"/>
    </reaction>
</comment>
<dbReference type="KEGG" id="mlac:CP520_00395"/>
<evidence type="ECO:0000256" key="4">
    <source>
        <dbReference type="ARBA" id="ARBA00022676"/>
    </source>
</evidence>
<dbReference type="AlphaFoldDB" id="A0A291IR58"/>
<reference evidence="7 8" key="1">
    <citation type="submission" date="2017-09" db="EMBL/GenBank/DDBJ databases">
        <title>SPAdes assembly of the Mesoplasma lactucae genome.</title>
        <authorList>
            <person name="Knight T.F."/>
            <person name="Rubinstein R."/>
            <person name="Citino T."/>
        </authorList>
    </citation>
    <scope>NUCLEOTIDE SEQUENCE [LARGE SCALE GENOMIC DNA]</scope>
    <source>
        <strain evidence="7 8">831-C4</strain>
    </source>
</reference>
<gene>
    <name evidence="7" type="primary">deoD</name>
    <name evidence="7" type="ORF">CP520_00395</name>
</gene>
<dbReference type="InterPro" id="IPR004402">
    <property type="entry name" value="DeoD-type"/>
</dbReference>
<dbReference type="PANTHER" id="PTHR43691">
    <property type="entry name" value="URIDINE PHOSPHORYLASE"/>
    <property type="match status" value="1"/>
</dbReference>
<dbReference type="SUPFAM" id="SSF53167">
    <property type="entry name" value="Purine and uridine phosphorylases"/>
    <property type="match status" value="1"/>
</dbReference>
<keyword evidence="8" id="KW-1185">Reference proteome</keyword>
<evidence type="ECO:0000313" key="8">
    <source>
        <dbReference type="Proteomes" id="UP000232227"/>
    </source>
</evidence>
<sequence length="240" mass="26997">MTPHIEAKKGEIAKVCILAGDPLRAKRIAETYLENPKLVNSVRNMLFYTGEYQGMTLTVGSHGMGVPSMGIYSYELYKFYDVDYIIRVGSAGAYNKDLKLFDIFQVEETHGENDFFKESGGANTRDVRPSKDLYELINQVAIDNKVDLKHGKAHCSDIFYNPESFDALKFAKDRNLDVVEMETYALFSNAILLNKKAACLLTISDSFTSDEIATPQQRQNGFDNMCELALKTALKINETL</sequence>
<dbReference type="InterPro" id="IPR000845">
    <property type="entry name" value="Nucleoside_phosphorylase_d"/>
</dbReference>
<comment type="similarity">
    <text evidence="1">Belongs to the PNP/UDP phosphorylase family.</text>
</comment>
<dbReference type="Gene3D" id="3.40.50.1580">
    <property type="entry name" value="Nucleoside phosphorylase domain"/>
    <property type="match status" value="1"/>
</dbReference>
<evidence type="ECO:0000256" key="1">
    <source>
        <dbReference type="ARBA" id="ARBA00010456"/>
    </source>
</evidence>
<dbReference type="GO" id="GO:0006152">
    <property type="term" value="P:purine nucleoside catabolic process"/>
    <property type="evidence" value="ECO:0007669"/>
    <property type="project" value="TreeGrafter"/>
</dbReference>
<protein>
    <recommendedName>
        <fullName evidence="3">Uridine phosphorylase</fullName>
        <ecNumber evidence="2">2.4.2.3</ecNumber>
    </recommendedName>
</protein>
<dbReference type="EC" id="2.4.2.3" evidence="2"/>
<dbReference type="RefSeq" id="WP_096862512.1">
    <property type="nucleotide sequence ID" value="NZ_CP023668.1"/>
</dbReference>
<dbReference type="PANTHER" id="PTHR43691:SF11">
    <property type="entry name" value="FI09636P-RELATED"/>
    <property type="match status" value="1"/>
</dbReference>
<dbReference type="GO" id="GO:0005829">
    <property type="term" value="C:cytosol"/>
    <property type="evidence" value="ECO:0007669"/>
    <property type="project" value="TreeGrafter"/>
</dbReference>
<dbReference type="InterPro" id="IPR035994">
    <property type="entry name" value="Nucleoside_phosphorylase_sf"/>
</dbReference>
<proteinExistence type="inferred from homology"/>
<dbReference type="CDD" id="cd09006">
    <property type="entry name" value="PNP_EcPNPI-like"/>
    <property type="match status" value="1"/>
</dbReference>
<dbReference type="NCBIfam" id="TIGR00107">
    <property type="entry name" value="deoD"/>
    <property type="match status" value="1"/>
</dbReference>
<keyword evidence="5" id="KW-0808">Transferase</keyword>
<keyword evidence="4" id="KW-0328">Glycosyltransferase</keyword>
<evidence type="ECO:0000256" key="3">
    <source>
        <dbReference type="ARBA" id="ARBA00021980"/>
    </source>
</evidence>
<dbReference type="GO" id="GO:0004731">
    <property type="term" value="F:purine-nucleoside phosphorylase activity"/>
    <property type="evidence" value="ECO:0007669"/>
    <property type="project" value="InterPro"/>
</dbReference>
<name>A0A291IR58_9MOLU</name>
<dbReference type="Proteomes" id="UP000232227">
    <property type="component" value="Chromosome"/>
</dbReference>
<accession>A0A291IR58</accession>
<evidence type="ECO:0000256" key="2">
    <source>
        <dbReference type="ARBA" id="ARBA00011888"/>
    </source>
</evidence>
<evidence type="ECO:0000256" key="6">
    <source>
        <dbReference type="ARBA" id="ARBA00048447"/>
    </source>
</evidence>
<dbReference type="GO" id="GO:0004850">
    <property type="term" value="F:uridine phosphorylase activity"/>
    <property type="evidence" value="ECO:0007669"/>
    <property type="project" value="UniProtKB-EC"/>
</dbReference>
<dbReference type="EMBL" id="CP023668">
    <property type="protein sequence ID" value="ATG97224.1"/>
    <property type="molecule type" value="Genomic_DNA"/>
</dbReference>